<evidence type="ECO:0000313" key="1">
    <source>
        <dbReference type="EMBL" id="KGB99996.1"/>
    </source>
</evidence>
<protein>
    <submittedName>
        <fullName evidence="1">Gp61</fullName>
    </submittedName>
</protein>
<dbReference type="EMBL" id="JPGD01000005">
    <property type="protein sequence ID" value="KGB99996.1"/>
    <property type="molecule type" value="Genomic_DNA"/>
</dbReference>
<evidence type="ECO:0000313" key="2">
    <source>
        <dbReference type="Proteomes" id="UP000029575"/>
    </source>
</evidence>
<accession>A0AA89CDR2</accession>
<comment type="caution">
    <text evidence="1">The sequence shown here is derived from an EMBL/GenBank/DDBJ whole genome shotgun (WGS) entry which is preliminary data.</text>
</comment>
<reference evidence="1 2" key="1">
    <citation type="submission" date="2014-06" db="EMBL/GenBank/DDBJ databases">
        <authorList>
            <person name="Bishop-Lilly K.A."/>
            <person name="Broomall S.M."/>
            <person name="Chain P.S."/>
            <person name="Chertkov O."/>
            <person name="Coyne S.R."/>
            <person name="Daligault H.E."/>
            <person name="Davenport K.W."/>
            <person name="Erkkila T."/>
            <person name="Frey K.G."/>
            <person name="Gibbons H.S."/>
            <person name="Gu W."/>
            <person name="Jaissle J."/>
            <person name="Johnson S.L."/>
            <person name="Koroleva G.I."/>
            <person name="Ladner J.T."/>
            <person name="Lo C.-C."/>
            <person name="Minogue T.D."/>
            <person name="Munk C."/>
            <person name="Palacios G.F."/>
            <person name="Redden C.L."/>
            <person name="Rosenzweig C.N."/>
            <person name="Scholz M.B."/>
            <person name="Teshima H."/>
            <person name="Xu Y."/>
        </authorList>
    </citation>
    <scope>NUCLEOTIDE SEQUENCE [LARGE SCALE GENOMIC DNA]</scope>
    <source>
        <strain evidence="1 2">DWS 37UF10B-2</strain>
    </source>
</reference>
<dbReference type="Proteomes" id="UP000029575">
    <property type="component" value="Unassembled WGS sequence"/>
</dbReference>
<dbReference type="RefSeq" id="WP_196251226.1">
    <property type="nucleotide sequence ID" value="NZ_KN150854.1"/>
</dbReference>
<organism evidence="1 2">
    <name type="scientific">Burkholderia cepacia</name>
    <name type="common">Pseudomonas cepacia</name>
    <dbReference type="NCBI Taxonomy" id="292"/>
    <lineage>
        <taxon>Bacteria</taxon>
        <taxon>Pseudomonadati</taxon>
        <taxon>Pseudomonadota</taxon>
        <taxon>Betaproteobacteria</taxon>
        <taxon>Burkholderiales</taxon>
        <taxon>Burkholderiaceae</taxon>
        <taxon>Burkholderia</taxon>
        <taxon>Burkholderia cepacia complex</taxon>
    </lineage>
</organism>
<dbReference type="AlphaFoldDB" id="A0AA89CDR2"/>
<sequence length="102" mass="10724">MTAGLQIFDGAARPILNATSRAGRVVGIVHTGGNDGSVAADMSGGEPFWAFMPDQIFYRVSGAEPSPVLSIDRAGVTWRYSGNASGSNAYVRVPGWIVFGVY</sequence>
<proteinExistence type="predicted"/>
<gene>
    <name evidence="1" type="ORF">DM43_3506</name>
</gene>
<name>A0AA89CDR2_BURCE</name>